<keyword evidence="4 5" id="KW-0418">Kinase</keyword>
<dbReference type="NCBIfam" id="NF003742">
    <property type="entry name" value="PRK05339.1"/>
    <property type="match status" value="1"/>
</dbReference>
<keyword evidence="3 5" id="KW-0547">Nucleotide-binding</keyword>
<dbReference type="EC" id="2.7.4.28" evidence="5"/>
<dbReference type="InterPro" id="IPR026530">
    <property type="entry name" value="PSRP"/>
</dbReference>
<reference evidence="7 8" key="1">
    <citation type="submission" date="2020-12" db="EMBL/GenBank/DDBJ databases">
        <title>FDA dAtabase for Regulatory Grade micrObial Sequences (FDA-ARGOS): Supporting development and validation of Infectious Disease Dx tests.</title>
        <authorList>
            <person name="Sproer C."/>
            <person name="Gronow S."/>
            <person name="Severitt S."/>
            <person name="Schroder I."/>
            <person name="Tallon L."/>
            <person name="Sadzewicz L."/>
            <person name="Zhao X."/>
            <person name="Boylan J."/>
            <person name="Ott S."/>
            <person name="Bowen H."/>
            <person name="Vavikolanu K."/>
            <person name="Mehta A."/>
            <person name="Aluvathingal J."/>
            <person name="Nadendla S."/>
            <person name="Lowell S."/>
            <person name="Myers T."/>
            <person name="Yan Y."/>
            <person name="Sichtig H."/>
        </authorList>
    </citation>
    <scope>NUCLEOTIDE SEQUENCE [LARGE SCALE GENOMIC DNA]</scope>
    <source>
        <strain evidence="7 8">FDAARGOS_909</strain>
    </source>
</reference>
<feature type="binding site" evidence="5">
    <location>
        <begin position="153"/>
        <end position="160"/>
    </location>
    <ligand>
        <name>ADP</name>
        <dbReference type="ChEBI" id="CHEBI:456216"/>
    </ligand>
</feature>
<dbReference type="SMR" id="A0A080NPJ6"/>
<dbReference type="GO" id="GO:0005524">
    <property type="term" value="F:ATP binding"/>
    <property type="evidence" value="ECO:0007669"/>
    <property type="project" value="InterPro"/>
</dbReference>
<dbReference type="EC" id="2.7.11.33" evidence="5"/>
<reference evidence="6" key="2">
    <citation type="submission" date="2023-11" db="EMBL/GenBank/DDBJ databases">
        <title>Identification and selenium tolerance of Delftia acidovorans R3-25.</title>
        <authorList>
            <person name="Zhang S."/>
            <person name="Liu Y."/>
            <person name="Guo Y."/>
        </authorList>
    </citation>
    <scope>NUCLEOTIDE SEQUENCE</scope>
    <source>
        <strain evidence="6">R3-25</strain>
    </source>
</reference>
<dbReference type="HAMAP" id="MF_01062">
    <property type="entry name" value="PSRP"/>
    <property type="match status" value="1"/>
</dbReference>
<evidence type="ECO:0000256" key="5">
    <source>
        <dbReference type="HAMAP-Rule" id="MF_01062"/>
    </source>
</evidence>
<evidence type="ECO:0000256" key="1">
    <source>
        <dbReference type="ARBA" id="ARBA00022527"/>
    </source>
</evidence>
<evidence type="ECO:0000313" key="7">
    <source>
        <dbReference type="EMBL" id="QPS08156.1"/>
    </source>
</evidence>
<keyword evidence="6" id="KW-0670">Pyruvate</keyword>
<dbReference type="RefSeq" id="WP_012206864.1">
    <property type="nucleotide sequence ID" value="NZ_CAGKLB010000002.1"/>
</dbReference>
<dbReference type="PANTHER" id="PTHR31756">
    <property type="entry name" value="PYRUVATE, PHOSPHATE DIKINASE REGULATORY PROTEIN 1, CHLOROPLASTIC"/>
    <property type="match status" value="1"/>
</dbReference>
<evidence type="ECO:0000256" key="2">
    <source>
        <dbReference type="ARBA" id="ARBA00022679"/>
    </source>
</evidence>
<dbReference type="GO" id="GO:0043531">
    <property type="term" value="F:ADP binding"/>
    <property type="evidence" value="ECO:0007669"/>
    <property type="project" value="UniProtKB-UniRule"/>
</dbReference>
<dbReference type="InterPro" id="IPR005177">
    <property type="entry name" value="Kinase-pyrophosphorylase"/>
</dbReference>
<dbReference type="Proteomes" id="UP001287445">
    <property type="component" value="Unassembled WGS sequence"/>
</dbReference>
<keyword evidence="1 5" id="KW-0723">Serine/threonine-protein kinase</keyword>
<dbReference type="GO" id="GO:0016776">
    <property type="term" value="F:phosphotransferase activity, phosphate group as acceptor"/>
    <property type="evidence" value="ECO:0007669"/>
    <property type="project" value="UniProtKB-UniRule"/>
</dbReference>
<dbReference type="GeneID" id="24116693"/>
<evidence type="ECO:0000313" key="6">
    <source>
        <dbReference type="EMBL" id="MDX4952958.1"/>
    </source>
</evidence>
<comment type="similarity">
    <text evidence="5">Belongs to the pyruvate, phosphate/water dikinase regulatory protein family. PSRP subfamily.</text>
</comment>
<evidence type="ECO:0000256" key="3">
    <source>
        <dbReference type="ARBA" id="ARBA00022741"/>
    </source>
</evidence>
<evidence type="ECO:0000313" key="8">
    <source>
        <dbReference type="Proteomes" id="UP000594778"/>
    </source>
</evidence>
<keyword evidence="2 5" id="KW-0808">Transferase</keyword>
<sequence length="273" mass="30757">MHTHTIFVISDGTGITAETFGTAIMAQFDTKSRLVRIPFVDTMDKVHQAVRQINHVAESESHKPIVFTTLVNQDMLDLIESQCKGKVFDMFGTFVRPLELELGQKSLHRVGRFADISESKEYLERMEAINYTLAHDDGQTHQDLTGADVILVGVSRSGKTPTSLYLAMQFGLKVANYPLIPEDFERKQLPPALVPSRKKLFGLTIDPQRLSSIRNERRPDSKYASLVNCRYEVAEAESMMRRSGIPWLSSTTKSIEEIATTILQEVLPQHLGH</sequence>
<name>A0A080NPJ6_DELAC</name>
<protein>
    <recommendedName>
        <fullName evidence="5">Putative phosphoenolpyruvate synthase regulatory protein</fullName>
        <shortName evidence="5">PEP synthase regulatory protein</shortName>
        <shortName evidence="5">PSRP</shortName>
        <ecNumber evidence="5">2.7.11.33</ecNumber>
        <ecNumber evidence="5">2.7.4.28</ecNumber>
    </recommendedName>
    <alternativeName>
        <fullName evidence="5">Pyruvate, water dikinase regulatory protein</fullName>
    </alternativeName>
</protein>
<dbReference type="EMBL" id="JAWWMZ010000002">
    <property type="protein sequence ID" value="MDX4952958.1"/>
    <property type="molecule type" value="Genomic_DNA"/>
</dbReference>
<comment type="function">
    <text evidence="5">Bifunctional serine/threonine kinase and phosphorylase involved in the regulation of the phosphoenolpyruvate synthase (PEPS) by catalyzing its phosphorylation/dephosphorylation.</text>
</comment>
<gene>
    <name evidence="7" type="ORF">I6G66_28515</name>
    <name evidence="6" type="ORF">SGN30_05940</name>
</gene>
<accession>A0A080NPJ6</accession>
<dbReference type="EMBL" id="CP065668">
    <property type="protein sequence ID" value="QPS08156.1"/>
    <property type="molecule type" value="Genomic_DNA"/>
</dbReference>
<dbReference type="Proteomes" id="UP000594778">
    <property type="component" value="Chromosome"/>
</dbReference>
<dbReference type="OMA" id="YAQCEFE"/>
<comment type="catalytic activity">
    <reaction evidence="5">
        <text>[pyruvate, water dikinase] + ADP = [pyruvate, water dikinase]-phosphate + AMP + H(+)</text>
        <dbReference type="Rhea" id="RHEA:46020"/>
        <dbReference type="Rhea" id="RHEA-COMP:11425"/>
        <dbReference type="Rhea" id="RHEA-COMP:11426"/>
        <dbReference type="ChEBI" id="CHEBI:15378"/>
        <dbReference type="ChEBI" id="CHEBI:43176"/>
        <dbReference type="ChEBI" id="CHEBI:68546"/>
        <dbReference type="ChEBI" id="CHEBI:456215"/>
        <dbReference type="ChEBI" id="CHEBI:456216"/>
        <dbReference type="EC" id="2.7.11.33"/>
    </reaction>
</comment>
<organism evidence="7 8">
    <name type="scientific">Delftia acidovorans</name>
    <name type="common">Pseudomonas acidovorans</name>
    <name type="synonym">Comamonas acidovorans</name>
    <dbReference type="NCBI Taxonomy" id="80866"/>
    <lineage>
        <taxon>Bacteria</taxon>
        <taxon>Pseudomonadati</taxon>
        <taxon>Pseudomonadota</taxon>
        <taxon>Betaproteobacteria</taxon>
        <taxon>Burkholderiales</taxon>
        <taxon>Comamonadaceae</taxon>
        <taxon>Delftia</taxon>
    </lineage>
</organism>
<dbReference type="AlphaFoldDB" id="A0A080NPJ6"/>
<proteinExistence type="inferred from homology"/>
<dbReference type="GO" id="GO:0004674">
    <property type="term" value="F:protein serine/threonine kinase activity"/>
    <property type="evidence" value="ECO:0007669"/>
    <property type="project" value="UniProtKB-UniRule"/>
</dbReference>
<dbReference type="PANTHER" id="PTHR31756:SF3">
    <property type="entry name" value="PYRUVATE, PHOSPHATE DIKINASE REGULATORY PROTEIN 1, CHLOROPLASTIC"/>
    <property type="match status" value="1"/>
</dbReference>
<comment type="catalytic activity">
    <reaction evidence="5">
        <text>[pyruvate, water dikinase]-phosphate + phosphate + H(+) = [pyruvate, water dikinase] + diphosphate</text>
        <dbReference type="Rhea" id="RHEA:48580"/>
        <dbReference type="Rhea" id="RHEA-COMP:11425"/>
        <dbReference type="Rhea" id="RHEA-COMP:11426"/>
        <dbReference type="ChEBI" id="CHEBI:15378"/>
        <dbReference type="ChEBI" id="CHEBI:33019"/>
        <dbReference type="ChEBI" id="CHEBI:43176"/>
        <dbReference type="ChEBI" id="CHEBI:43474"/>
        <dbReference type="ChEBI" id="CHEBI:68546"/>
        <dbReference type="EC" id="2.7.4.28"/>
    </reaction>
</comment>
<dbReference type="Pfam" id="PF03618">
    <property type="entry name" value="Kinase-PPPase"/>
    <property type="match status" value="1"/>
</dbReference>
<evidence type="ECO:0000256" key="4">
    <source>
        <dbReference type="ARBA" id="ARBA00022777"/>
    </source>
</evidence>